<evidence type="ECO:0000256" key="1">
    <source>
        <dbReference type="SAM" id="SignalP"/>
    </source>
</evidence>
<evidence type="ECO:0008006" key="4">
    <source>
        <dbReference type="Google" id="ProtNLM"/>
    </source>
</evidence>
<reference evidence="2" key="1">
    <citation type="journal article" date="2021" name="Nat. Commun.">
        <title>Genetic determinants of endophytism in the Arabidopsis root mycobiome.</title>
        <authorList>
            <person name="Mesny F."/>
            <person name="Miyauchi S."/>
            <person name="Thiergart T."/>
            <person name="Pickel B."/>
            <person name="Atanasova L."/>
            <person name="Karlsson M."/>
            <person name="Huettel B."/>
            <person name="Barry K.W."/>
            <person name="Haridas S."/>
            <person name="Chen C."/>
            <person name="Bauer D."/>
            <person name="Andreopoulos W."/>
            <person name="Pangilinan J."/>
            <person name="LaButti K."/>
            <person name="Riley R."/>
            <person name="Lipzen A."/>
            <person name="Clum A."/>
            <person name="Drula E."/>
            <person name="Henrissat B."/>
            <person name="Kohler A."/>
            <person name="Grigoriev I.V."/>
            <person name="Martin F.M."/>
            <person name="Hacquard S."/>
        </authorList>
    </citation>
    <scope>NUCLEOTIDE SEQUENCE</scope>
    <source>
        <strain evidence="2">MPI-CAGE-AT-0016</strain>
    </source>
</reference>
<dbReference type="EMBL" id="JAGPXD010000003">
    <property type="protein sequence ID" value="KAH7363220.1"/>
    <property type="molecule type" value="Genomic_DNA"/>
</dbReference>
<name>A0A8K0TIN6_9PEZI</name>
<dbReference type="OrthoDB" id="4839045at2759"/>
<keyword evidence="3" id="KW-1185">Reference proteome</keyword>
<dbReference type="SUPFAM" id="SSF54897">
    <property type="entry name" value="Protease propeptides/inhibitors"/>
    <property type="match status" value="1"/>
</dbReference>
<dbReference type="AlphaFoldDB" id="A0A8K0TIN6"/>
<accession>A0A8K0TIN6</accession>
<organism evidence="2 3">
    <name type="scientific">Plectosphaerella cucumerina</name>
    <dbReference type="NCBI Taxonomy" id="40658"/>
    <lineage>
        <taxon>Eukaryota</taxon>
        <taxon>Fungi</taxon>
        <taxon>Dikarya</taxon>
        <taxon>Ascomycota</taxon>
        <taxon>Pezizomycotina</taxon>
        <taxon>Sordariomycetes</taxon>
        <taxon>Hypocreomycetidae</taxon>
        <taxon>Glomerellales</taxon>
        <taxon>Plectosphaerellaceae</taxon>
        <taxon>Plectosphaerella</taxon>
    </lineage>
</organism>
<evidence type="ECO:0000313" key="2">
    <source>
        <dbReference type="EMBL" id="KAH7363220.1"/>
    </source>
</evidence>
<comment type="caution">
    <text evidence="2">The sequence shown here is derived from an EMBL/GenBank/DDBJ whole genome shotgun (WGS) entry which is preliminary data.</text>
</comment>
<protein>
    <recommendedName>
        <fullName evidence="4">Inhibitor I9 domain-containing protein</fullName>
    </recommendedName>
</protein>
<proteinExistence type="predicted"/>
<feature type="chain" id="PRO_5035467785" description="Inhibitor I9 domain-containing protein" evidence="1">
    <location>
        <begin position="20"/>
        <end position="129"/>
    </location>
</feature>
<evidence type="ECO:0000313" key="3">
    <source>
        <dbReference type="Proteomes" id="UP000813385"/>
    </source>
</evidence>
<dbReference type="Proteomes" id="UP000813385">
    <property type="component" value="Unassembled WGS sequence"/>
</dbReference>
<keyword evidence="1" id="KW-0732">Signal</keyword>
<gene>
    <name evidence="2" type="ORF">B0T11DRAFT_298515</name>
</gene>
<feature type="signal peptide" evidence="1">
    <location>
        <begin position="1"/>
        <end position="19"/>
    </location>
</feature>
<sequence>MKITLAFTLLFGFLATALAQQFDNRYIIMLQRDSDIDAYLGKISAASDVQEVLRWHGASIFYGVVVRSLSHTVATLSAYPEVVSVEPDQIVTIPTCSVQPCRKVDLYEEVDRHAAAQAAQFTPPPAATA</sequence>